<feature type="signal peptide" evidence="10">
    <location>
        <begin position="1"/>
        <end position="23"/>
    </location>
</feature>
<dbReference type="SUPFAM" id="SSF51126">
    <property type="entry name" value="Pectin lyase-like"/>
    <property type="match status" value="1"/>
</dbReference>
<comment type="similarity">
    <text evidence="2 9">Belongs to the glycosyl hydrolase 28 family.</text>
</comment>
<dbReference type="AlphaFoldDB" id="A0A9R0HWJ8"/>
<reference evidence="11" key="1">
    <citation type="journal article" date="2021" name="Nat. Commun.">
        <title>Genomic analyses provide insights into spinach domestication and the genetic basis of agronomic traits.</title>
        <authorList>
            <person name="Cai X."/>
            <person name="Sun X."/>
            <person name="Xu C."/>
            <person name="Sun H."/>
            <person name="Wang X."/>
            <person name="Ge C."/>
            <person name="Zhang Z."/>
            <person name="Wang Q."/>
            <person name="Fei Z."/>
            <person name="Jiao C."/>
            <person name="Wang Q."/>
        </authorList>
    </citation>
    <scope>NUCLEOTIDE SEQUENCE [LARGE SCALE GENOMIC DNA]</scope>
    <source>
        <strain evidence="11">cv. Varoflay</strain>
    </source>
</reference>
<dbReference type="InterPro" id="IPR006626">
    <property type="entry name" value="PbH1"/>
</dbReference>
<gene>
    <name evidence="12" type="primary">LOC110778090</name>
</gene>
<evidence type="ECO:0000256" key="2">
    <source>
        <dbReference type="ARBA" id="ARBA00008834"/>
    </source>
</evidence>
<dbReference type="GO" id="GO:0005975">
    <property type="term" value="P:carbohydrate metabolic process"/>
    <property type="evidence" value="ECO:0007669"/>
    <property type="project" value="InterPro"/>
</dbReference>
<organism evidence="11 12">
    <name type="scientific">Spinacia oleracea</name>
    <name type="common">Spinach</name>
    <dbReference type="NCBI Taxonomy" id="3562"/>
    <lineage>
        <taxon>Eukaryota</taxon>
        <taxon>Viridiplantae</taxon>
        <taxon>Streptophyta</taxon>
        <taxon>Embryophyta</taxon>
        <taxon>Tracheophyta</taxon>
        <taxon>Spermatophyta</taxon>
        <taxon>Magnoliopsida</taxon>
        <taxon>eudicotyledons</taxon>
        <taxon>Gunneridae</taxon>
        <taxon>Pentapetalae</taxon>
        <taxon>Caryophyllales</taxon>
        <taxon>Chenopodiaceae</taxon>
        <taxon>Chenopodioideae</taxon>
        <taxon>Anserineae</taxon>
        <taxon>Spinacia</taxon>
    </lineage>
</organism>
<evidence type="ECO:0000256" key="4">
    <source>
        <dbReference type="ARBA" id="ARBA00022525"/>
    </source>
</evidence>
<accession>A0A9R0HWJ8</accession>
<keyword evidence="11" id="KW-1185">Reference proteome</keyword>
<dbReference type="Proteomes" id="UP000813463">
    <property type="component" value="Chromosome 4"/>
</dbReference>
<keyword evidence="6 9" id="KW-0326">Glycosidase</keyword>
<feature type="chain" id="PRO_5046724938" evidence="10">
    <location>
        <begin position="24"/>
        <end position="423"/>
    </location>
</feature>
<evidence type="ECO:0000256" key="9">
    <source>
        <dbReference type="RuleBase" id="RU361169"/>
    </source>
</evidence>
<dbReference type="Gene3D" id="2.160.20.10">
    <property type="entry name" value="Single-stranded right-handed beta-helix, Pectin lyase-like"/>
    <property type="match status" value="1"/>
</dbReference>
<dbReference type="RefSeq" id="XP_021838342.2">
    <property type="nucleotide sequence ID" value="XM_021982650.2"/>
</dbReference>
<evidence type="ECO:0000313" key="12">
    <source>
        <dbReference type="RefSeq" id="XP_021838342.2"/>
    </source>
</evidence>
<dbReference type="InterPro" id="IPR000743">
    <property type="entry name" value="Glyco_hydro_28"/>
</dbReference>
<evidence type="ECO:0000256" key="10">
    <source>
        <dbReference type="SAM" id="SignalP"/>
    </source>
</evidence>
<protein>
    <submittedName>
        <fullName evidence="12">Polygalacturonase-like</fullName>
    </submittedName>
</protein>
<evidence type="ECO:0000256" key="5">
    <source>
        <dbReference type="ARBA" id="ARBA00022801"/>
    </source>
</evidence>
<dbReference type="GO" id="GO:0004650">
    <property type="term" value="F:polygalacturonase activity"/>
    <property type="evidence" value="ECO:0007669"/>
    <property type="project" value="InterPro"/>
</dbReference>
<dbReference type="PROSITE" id="PS00502">
    <property type="entry name" value="POLYGALACTURONASE"/>
    <property type="match status" value="1"/>
</dbReference>
<dbReference type="KEGG" id="soe:110778090"/>
<evidence type="ECO:0000256" key="6">
    <source>
        <dbReference type="ARBA" id="ARBA00023295"/>
    </source>
</evidence>
<dbReference type="InterPro" id="IPR012334">
    <property type="entry name" value="Pectin_lyas_fold"/>
</dbReference>
<keyword evidence="5 9" id="KW-0378">Hydrolase</keyword>
<evidence type="ECO:0000256" key="8">
    <source>
        <dbReference type="PROSITE-ProRule" id="PRU10052"/>
    </source>
</evidence>
<feature type="active site" evidence="8">
    <location>
        <position position="268"/>
    </location>
</feature>
<evidence type="ECO:0000313" key="11">
    <source>
        <dbReference type="Proteomes" id="UP000813463"/>
    </source>
</evidence>
<keyword evidence="10" id="KW-0732">Signal</keyword>
<comment type="subcellular location">
    <subcellularLocation>
        <location evidence="1">Secreted</location>
        <location evidence="1">Cell wall</location>
    </subcellularLocation>
</comment>
<evidence type="ECO:0000256" key="7">
    <source>
        <dbReference type="ARBA" id="ARBA00023316"/>
    </source>
</evidence>
<dbReference type="Pfam" id="PF00295">
    <property type="entry name" value="Glyco_hydro_28"/>
    <property type="match status" value="1"/>
</dbReference>
<dbReference type="GeneID" id="110778090"/>
<keyword evidence="3" id="KW-0134">Cell wall</keyword>
<dbReference type="GO" id="GO:0071555">
    <property type="term" value="P:cell wall organization"/>
    <property type="evidence" value="ECO:0007669"/>
    <property type="project" value="UniProtKB-KW"/>
</dbReference>
<dbReference type="PANTHER" id="PTHR31375">
    <property type="match status" value="1"/>
</dbReference>
<keyword evidence="7" id="KW-0961">Cell wall biogenesis/degradation</keyword>
<proteinExistence type="inferred from homology"/>
<name>A0A9R0HWJ8_SPIOL</name>
<keyword evidence="4" id="KW-0964">Secreted</keyword>
<dbReference type="SMART" id="SM00710">
    <property type="entry name" value="PbH1"/>
    <property type="match status" value="4"/>
</dbReference>
<evidence type="ECO:0000256" key="3">
    <source>
        <dbReference type="ARBA" id="ARBA00022512"/>
    </source>
</evidence>
<evidence type="ECO:0000256" key="1">
    <source>
        <dbReference type="ARBA" id="ARBA00004191"/>
    </source>
</evidence>
<dbReference type="InterPro" id="IPR011050">
    <property type="entry name" value="Pectin_lyase_fold/virulence"/>
</dbReference>
<reference evidence="12" key="2">
    <citation type="submission" date="2025-08" db="UniProtKB">
        <authorList>
            <consortium name="RefSeq"/>
        </authorList>
    </citation>
    <scope>IDENTIFICATION</scope>
    <source>
        <tissue evidence="12">Leaf</tissue>
    </source>
</reference>
<sequence>MTSSNLFLFVLLNFSLLLHPSSSYPSLYPSLDSSFFSPSLLSSLLSSSSSIQRFINVRNFGARNDGKTDSTQAFLHAWNAACGSTNPSILYVPKGEYLLKPLQFEGRCKSSSILFQIDGTLIAPNDYSDLAQSQHWIEFHMIDGLHIKGGALDAKGKHLWNCKMANQNCPSGAKSLSFDNSKNIFIDGLTSIDSQMFHITINACQNINMARITIAADANSPNTDGIHISQSTGVTIKDSIIKTGDDCISIGPNNRDIWIERIHCGPGHGISIGSLGRDKSDEDVTVQNVMVKSVIFTGTTNGLRIKTFSTPVTGRVHDIFFLGARMNNVQNPIIIDQNYCPHNSCPYGQGSGIQINNVVYKGIQGTSASETALIFDCSSKKPCWGLTLQDIKLSYQYKVPRCESKHAYGKIIGFVQPSRCLGH</sequence>